<dbReference type="Gene3D" id="3.10.270.10">
    <property type="entry name" value="Urate Oxidase"/>
    <property type="match status" value="1"/>
</dbReference>
<dbReference type="AlphaFoldDB" id="A0ABD0Y943"/>
<evidence type="ECO:0000256" key="1">
    <source>
        <dbReference type="ARBA" id="ARBA00003860"/>
    </source>
</evidence>
<gene>
    <name evidence="12" type="ORF">AAG570_001640</name>
</gene>
<keyword evidence="7 11" id="KW-0659">Purine metabolism</keyword>
<comment type="subcellular location">
    <subcellularLocation>
        <location evidence="2">Peroxisome</location>
    </subcellularLocation>
</comment>
<keyword evidence="13" id="KW-1185">Reference proteome</keyword>
<evidence type="ECO:0000256" key="3">
    <source>
        <dbReference type="ARBA" id="ARBA00004831"/>
    </source>
</evidence>
<dbReference type="GO" id="GO:0006144">
    <property type="term" value="P:purine nucleobase metabolic process"/>
    <property type="evidence" value="ECO:0007669"/>
    <property type="project" value="UniProtKB-KW"/>
</dbReference>
<dbReference type="Proteomes" id="UP001558652">
    <property type="component" value="Unassembled WGS sequence"/>
</dbReference>
<evidence type="ECO:0000313" key="13">
    <source>
        <dbReference type="Proteomes" id="UP001558652"/>
    </source>
</evidence>
<dbReference type="GO" id="GO:0005777">
    <property type="term" value="C:peroxisome"/>
    <property type="evidence" value="ECO:0007669"/>
    <property type="project" value="UniProtKB-SubCell"/>
</dbReference>
<reference evidence="12 13" key="1">
    <citation type="submission" date="2024-07" db="EMBL/GenBank/DDBJ databases">
        <title>Chromosome-level genome assembly of the water stick insect Ranatra chinensis (Heteroptera: Nepidae).</title>
        <authorList>
            <person name="Liu X."/>
        </authorList>
    </citation>
    <scope>NUCLEOTIDE SEQUENCE [LARGE SCALE GENOMIC DNA]</scope>
    <source>
        <strain evidence="12">Cailab_2021Rc</strain>
        <tissue evidence="12">Muscle</tissue>
    </source>
</reference>
<dbReference type="GO" id="GO:0004846">
    <property type="term" value="F:urate oxidase activity"/>
    <property type="evidence" value="ECO:0007669"/>
    <property type="project" value="UniProtKB-EC"/>
</dbReference>
<dbReference type="PANTHER" id="PTHR42874">
    <property type="entry name" value="URICASE"/>
    <property type="match status" value="1"/>
</dbReference>
<dbReference type="PANTHER" id="PTHR42874:SF1">
    <property type="entry name" value="URICASE"/>
    <property type="match status" value="1"/>
</dbReference>
<evidence type="ECO:0000256" key="9">
    <source>
        <dbReference type="ARBA" id="ARBA00023140"/>
    </source>
</evidence>
<keyword evidence="9" id="KW-0576">Peroxisome</keyword>
<dbReference type="EMBL" id="JBFDAA010000011">
    <property type="protein sequence ID" value="KAL1123870.1"/>
    <property type="molecule type" value="Genomic_DNA"/>
</dbReference>
<comment type="pathway">
    <text evidence="3">Purine metabolism; urate degradation; (S)-allantoin from urate: step 1/3.</text>
</comment>
<dbReference type="Pfam" id="PF01014">
    <property type="entry name" value="Uricase"/>
    <property type="match status" value="1"/>
</dbReference>
<evidence type="ECO:0000256" key="2">
    <source>
        <dbReference type="ARBA" id="ARBA00004275"/>
    </source>
</evidence>
<evidence type="ECO:0000256" key="6">
    <source>
        <dbReference type="ARBA" id="ARBA00017098"/>
    </source>
</evidence>
<proteinExistence type="inferred from homology"/>
<keyword evidence="8 11" id="KW-0560">Oxidoreductase</keyword>
<sequence length="247" mass="28089">MFSNLVELCGSAKKSNLDRIQAFQSKVLRTILDAPCETISGDFKLSERNYGKSHIKVLHVNREGKHHSVSELEVDTRLTLRSQRDFLNADNRDIVATDSQKNIVYVLAKKYGVSVRLGQSKRSCVFLMEVVSEPYFLIFKKKSSQEGWTTRRCRGVCKSQNKPGTASEIRWVVESLVLDPSSACGTLWTRGSLGYVLRRRPSAKETAEKWLSEVEYAPFDEGIKKLALRLKKLIQVDGDYIEKLKNI</sequence>
<comment type="function">
    <text evidence="1 11">Catalyzes the oxidation of uric acid to 5-hydroxyisourate, which is further processed to form (S)-allantoin.</text>
</comment>
<comment type="caution">
    <text evidence="12">The sequence shown here is derived from an EMBL/GenBank/DDBJ whole genome shotgun (WGS) entry which is preliminary data.</text>
</comment>
<evidence type="ECO:0000256" key="7">
    <source>
        <dbReference type="ARBA" id="ARBA00022631"/>
    </source>
</evidence>
<dbReference type="SUPFAM" id="SSF55620">
    <property type="entry name" value="Tetrahydrobiopterin biosynthesis enzymes-like"/>
    <property type="match status" value="1"/>
</dbReference>
<dbReference type="PRINTS" id="PR00093">
    <property type="entry name" value="URICASE"/>
</dbReference>
<evidence type="ECO:0000256" key="5">
    <source>
        <dbReference type="ARBA" id="ARBA00012598"/>
    </source>
</evidence>
<comment type="catalytic activity">
    <reaction evidence="10 11">
        <text>urate + O2 + H2O = 5-hydroxyisourate + H2O2</text>
        <dbReference type="Rhea" id="RHEA:21368"/>
        <dbReference type="ChEBI" id="CHEBI:15377"/>
        <dbReference type="ChEBI" id="CHEBI:15379"/>
        <dbReference type="ChEBI" id="CHEBI:16240"/>
        <dbReference type="ChEBI" id="CHEBI:17775"/>
        <dbReference type="ChEBI" id="CHEBI:18072"/>
        <dbReference type="EC" id="1.7.3.3"/>
    </reaction>
</comment>
<protein>
    <recommendedName>
        <fullName evidence="6 11">Uricase</fullName>
        <ecNumber evidence="5 11">1.7.3.3</ecNumber>
    </recommendedName>
</protein>
<evidence type="ECO:0000256" key="10">
    <source>
        <dbReference type="ARBA" id="ARBA00048818"/>
    </source>
</evidence>
<dbReference type="InterPro" id="IPR002042">
    <property type="entry name" value="Uricase"/>
</dbReference>
<evidence type="ECO:0000256" key="11">
    <source>
        <dbReference type="RuleBase" id="RU004455"/>
    </source>
</evidence>
<name>A0ABD0Y943_9HEMI</name>
<organism evidence="12 13">
    <name type="scientific">Ranatra chinensis</name>
    <dbReference type="NCBI Taxonomy" id="642074"/>
    <lineage>
        <taxon>Eukaryota</taxon>
        <taxon>Metazoa</taxon>
        <taxon>Ecdysozoa</taxon>
        <taxon>Arthropoda</taxon>
        <taxon>Hexapoda</taxon>
        <taxon>Insecta</taxon>
        <taxon>Pterygota</taxon>
        <taxon>Neoptera</taxon>
        <taxon>Paraneoptera</taxon>
        <taxon>Hemiptera</taxon>
        <taxon>Heteroptera</taxon>
        <taxon>Panheteroptera</taxon>
        <taxon>Nepomorpha</taxon>
        <taxon>Nepidae</taxon>
        <taxon>Ranatrinae</taxon>
        <taxon>Ranatra</taxon>
    </lineage>
</organism>
<dbReference type="EC" id="1.7.3.3" evidence="5 11"/>
<evidence type="ECO:0000256" key="8">
    <source>
        <dbReference type="ARBA" id="ARBA00023002"/>
    </source>
</evidence>
<comment type="similarity">
    <text evidence="4 11">Belongs to the uricase family.</text>
</comment>
<evidence type="ECO:0000313" key="12">
    <source>
        <dbReference type="EMBL" id="KAL1123870.1"/>
    </source>
</evidence>
<evidence type="ECO:0000256" key="4">
    <source>
        <dbReference type="ARBA" id="ARBA00009760"/>
    </source>
</evidence>
<accession>A0ABD0Y943</accession>